<evidence type="ECO:0000256" key="9">
    <source>
        <dbReference type="ARBA" id="ARBA00022984"/>
    </source>
</evidence>
<comment type="pathway">
    <text evidence="1">Cell wall biogenesis; peptidoglycan biosynthesis.</text>
</comment>
<dbReference type="Gene3D" id="3.40.710.10">
    <property type="entry name" value="DD-peptidase/beta-lactamase superfamily"/>
    <property type="match status" value="1"/>
</dbReference>
<evidence type="ECO:0000256" key="4">
    <source>
        <dbReference type="ARBA" id="ARBA00022645"/>
    </source>
</evidence>
<dbReference type="Pfam" id="PF00768">
    <property type="entry name" value="Peptidase_S11"/>
    <property type="match status" value="1"/>
</dbReference>
<keyword evidence="10" id="KW-0961">Cell wall biogenesis/degradation</keyword>
<dbReference type="InterPro" id="IPR001967">
    <property type="entry name" value="Peptidase_S11_N"/>
</dbReference>
<keyword evidence="5" id="KW-0645">Protease</keyword>
<keyword evidence="9" id="KW-0573">Peptidoglycan synthesis</keyword>
<evidence type="ECO:0000256" key="2">
    <source>
        <dbReference type="ARBA" id="ARBA00007164"/>
    </source>
</evidence>
<keyword evidence="18" id="KW-1185">Reference proteome</keyword>
<keyword evidence="6" id="KW-0732">Signal</keyword>
<name>A0ABV6V6A7_9ACTN</name>
<dbReference type="InterPro" id="IPR018044">
    <property type="entry name" value="Peptidase_S11"/>
</dbReference>
<feature type="compositionally biased region" description="Low complexity" evidence="13">
    <location>
        <begin position="73"/>
        <end position="107"/>
    </location>
</feature>
<dbReference type="EMBL" id="JBHEZX010000003">
    <property type="protein sequence ID" value="MFC1409262.1"/>
    <property type="molecule type" value="Genomic_DNA"/>
</dbReference>
<gene>
    <name evidence="17" type="ORF">ACEZDG_08205</name>
</gene>
<dbReference type="InterPro" id="IPR012907">
    <property type="entry name" value="Peptidase_S11_C"/>
</dbReference>
<evidence type="ECO:0000256" key="10">
    <source>
        <dbReference type="ARBA" id="ARBA00023316"/>
    </source>
</evidence>
<comment type="catalytic activity">
    <reaction evidence="11">
        <text>Preferential cleavage: (Ac)2-L-Lys-D-Ala-|-D-Ala. Also transpeptidation of peptidyl-alanyl moieties that are N-acyl substituents of D-alanine.</text>
        <dbReference type="EC" id="3.4.16.4"/>
    </reaction>
</comment>
<evidence type="ECO:0000256" key="8">
    <source>
        <dbReference type="ARBA" id="ARBA00022960"/>
    </source>
</evidence>
<keyword evidence="14" id="KW-0472">Membrane</keyword>
<accession>A0ABV6V6A7</accession>
<evidence type="ECO:0000256" key="5">
    <source>
        <dbReference type="ARBA" id="ARBA00022670"/>
    </source>
</evidence>
<feature type="compositionally biased region" description="Low complexity" evidence="13">
    <location>
        <begin position="121"/>
        <end position="131"/>
    </location>
</feature>
<dbReference type="InterPro" id="IPR012338">
    <property type="entry name" value="Beta-lactam/transpept-like"/>
</dbReference>
<comment type="similarity">
    <text evidence="2 12">Belongs to the peptidase S11 family.</text>
</comment>
<dbReference type="GO" id="GO:0004180">
    <property type="term" value="F:carboxypeptidase activity"/>
    <property type="evidence" value="ECO:0007669"/>
    <property type="project" value="UniProtKB-KW"/>
</dbReference>
<dbReference type="PANTHER" id="PTHR21581:SF33">
    <property type="entry name" value="D-ALANYL-D-ALANINE CARBOXYPEPTIDASE DACB"/>
    <property type="match status" value="1"/>
</dbReference>
<feature type="domain" description="Peptidase S11 D-Ala-D-Ala carboxypeptidase A C-terminal" evidence="16">
    <location>
        <begin position="500"/>
        <end position="567"/>
    </location>
</feature>
<organism evidence="17 18">
    <name type="scientific">Streptacidiphilus alkalitolerans</name>
    <dbReference type="NCBI Taxonomy" id="3342712"/>
    <lineage>
        <taxon>Bacteria</taxon>
        <taxon>Bacillati</taxon>
        <taxon>Actinomycetota</taxon>
        <taxon>Actinomycetes</taxon>
        <taxon>Kitasatosporales</taxon>
        <taxon>Streptomycetaceae</taxon>
        <taxon>Streptacidiphilus</taxon>
    </lineage>
</organism>
<feature type="compositionally biased region" description="Low complexity" evidence="13">
    <location>
        <begin position="41"/>
        <end position="51"/>
    </location>
</feature>
<feature type="transmembrane region" description="Helical" evidence="14">
    <location>
        <begin position="196"/>
        <end position="216"/>
    </location>
</feature>
<evidence type="ECO:0000256" key="14">
    <source>
        <dbReference type="SAM" id="Phobius"/>
    </source>
</evidence>
<evidence type="ECO:0000313" key="17">
    <source>
        <dbReference type="EMBL" id="MFC1409262.1"/>
    </source>
</evidence>
<keyword evidence="4 17" id="KW-0121">Carboxypeptidase</keyword>
<dbReference type="PANTHER" id="PTHR21581">
    <property type="entry name" value="D-ALANYL-D-ALANINE CARBOXYPEPTIDASE"/>
    <property type="match status" value="1"/>
</dbReference>
<evidence type="ECO:0000256" key="13">
    <source>
        <dbReference type="SAM" id="MobiDB-lite"/>
    </source>
</evidence>
<dbReference type="SUPFAM" id="SSF56601">
    <property type="entry name" value="beta-lactamase/transpeptidase-like"/>
    <property type="match status" value="1"/>
</dbReference>
<evidence type="ECO:0000256" key="11">
    <source>
        <dbReference type="ARBA" id="ARBA00034000"/>
    </source>
</evidence>
<keyword evidence="14" id="KW-0812">Transmembrane</keyword>
<dbReference type="Proteomes" id="UP001592582">
    <property type="component" value="Unassembled WGS sequence"/>
</dbReference>
<proteinExistence type="inferred from homology"/>
<evidence type="ECO:0000256" key="12">
    <source>
        <dbReference type="RuleBase" id="RU004016"/>
    </source>
</evidence>
<comment type="caution">
    <text evidence="17">The sequence shown here is derived from an EMBL/GenBank/DDBJ whole genome shotgun (WGS) entry which is preliminary data.</text>
</comment>
<protein>
    <recommendedName>
        <fullName evidence="3">serine-type D-Ala-D-Ala carboxypeptidase</fullName>
        <ecNumber evidence="3">3.4.16.4</ecNumber>
    </recommendedName>
</protein>
<dbReference type="RefSeq" id="WP_380504643.1">
    <property type="nucleotide sequence ID" value="NZ_JBHEZX010000003.1"/>
</dbReference>
<reference evidence="17 18" key="1">
    <citation type="submission" date="2024-09" db="EMBL/GenBank/DDBJ databases">
        <authorList>
            <person name="Lee S.D."/>
        </authorList>
    </citation>
    <scope>NUCLEOTIDE SEQUENCE [LARGE SCALE GENOMIC DNA]</scope>
    <source>
        <strain evidence="17 18">N1-1</strain>
    </source>
</reference>
<evidence type="ECO:0000259" key="15">
    <source>
        <dbReference type="Pfam" id="PF00768"/>
    </source>
</evidence>
<feature type="domain" description="Peptidase S11 D-alanyl-D-alanine carboxypeptidase A N-terminal" evidence="15">
    <location>
        <begin position="264"/>
        <end position="458"/>
    </location>
</feature>
<evidence type="ECO:0000256" key="7">
    <source>
        <dbReference type="ARBA" id="ARBA00022801"/>
    </source>
</evidence>
<dbReference type="PRINTS" id="PR00725">
    <property type="entry name" value="DADACBPTASE1"/>
</dbReference>
<evidence type="ECO:0000256" key="6">
    <source>
        <dbReference type="ARBA" id="ARBA00022729"/>
    </source>
</evidence>
<feature type="region of interest" description="Disordered" evidence="13">
    <location>
        <begin position="1"/>
        <end position="169"/>
    </location>
</feature>
<evidence type="ECO:0000313" key="18">
    <source>
        <dbReference type="Proteomes" id="UP001592582"/>
    </source>
</evidence>
<sequence>MAGAPGQTQDRSENRPAPAPAPGPGSEPTPPPPPAAPAEPAPAAAEEPQGALDSPTTALRVSLDDPTRTLRQATPAAAAAATAASAVATGASPAASAADADTVRAPQAPQPTPPPAEWRSAPAAEPWTTAPEAERTRPMAAWTPPPAPPPGPPGPGGPDGPPSGDEFPETTSEAMEVLATLNRRPASALRRTAKRIGLWGGLLCFLLVVLAVVQVLRPLPTPDLKLTAASNFAFTGSAPTLAWPPSGQATAEVSGLGSLGHTGSDNPVPIASVTKVMTAHLILKDHPLKSGELGPLITVDKQAQTEYQQSVSSGESSAKVTEGEQISEYQALQMLLIPSANNIARLLGRWDAGSDAAFVTRMQSEAGALGMTKSTYTDPSGLEGSTRSTANDQLKLAETVMLDPVFREIVGTASFTPPGDKLTYNNNDLLDKNGVIGIKTGSSTAALGCLMWAAEQKIGGTTQTVLGVVLSQPAVNGVGYLPMVLANSKKVILSAEAALQSHTIAKKGDVVGYADDGLGGKVPVVASKDVTVVGWGSLSVDVSLDPPIGGLPHTAKAGTTVGTLEVGTEPSAQQIPVTLQADLTAPSYQARLTRLG</sequence>
<dbReference type="EC" id="3.4.16.4" evidence="3"/>
<evidence type="ECO:0000259" key="16">
    <source>
        <dbReference type="Pfam" id="PF07943"/>
    </source>
</evidence>
<evidence type="ECO:0000256" key="3">
    <source>
        <dbReference type="ARBA" id="ARBA00012448"/>
    </source>
</evidence>
<evidence type="ECO:0000256" key="1">
    <source>
        <dbReference type="ARBA" id="ARBA00004752"/>
    </source>
</evidence>
<feature type="compositionally biased region" description="Pro residues" evidence="13">
    <location>
        <begin position="17"/>
        <end position="40"/>
    </location>
</feature>
<dbReference type="Pfam" id="PF07943">
    <property type="entry name" value="PBP5_C"/>
    <property type="match status" value="1"/>
</dbReference>
<keyword evidence="14" id="KW-1133">Transmembrane helix</keyword>
<keyword evidence="7 17" id="KW-0378">Hydrolase</keyword>
<feature type="compositionally biased region" description="Pro residues" evidence="13">
    <location>
        <begin position="143"/>
        <end position="161"/>
    </location>
</feature>
<keyword evidence="8" id="KW-0133">Cell shape</keyword>